<dbReference type="EMBL" id="JANAKD010001315">
    <property type="protein sequence ID" value="KAJ3480817.1"/>
    <property type="molecule type" value="Genomic_DNA"/>
</dbReference>
<gene>
    <name evidence="1" type="ORF">NLG97_g7977</name>
</gene>
<proteinExistence type="predicted"/>
<evidence type="ECO:0000313" key="2">
    <source>
        <dbReference type="Proteomes" id="UP001148737"/>
    </source>
</evidence>
<name>A0ACC1QLX7_9HYPO</name>
<organism evidence="1 2">
    <name type="scientific">Lecanicillium saksenae</name>
    <dbReference type="NCBI Taxonomy" id="468837"/>
    <lineage>
        <taxon>Eukaryota</taxon>
        <taxon>Fungi</taxon>
        <taxon>Dikarya</taxon>
        <taxon>Ascomycota</taxon>
        <taxon>Pezizomycotina</taxon>
        <taxon>Sordariomycetes</taxon>
        <taxon>Hypocreomycetidae</taxon>
        <taxon>Hypocreales</taxon>
        <taxon>Cordycipitaceae</taxon>
        <taxon>Lecanicillium</taxon>
    </lineage>
</organism>
<reference evidence="1" key="1">
    <citation type="submission" date="2022-07" db="EMBL/GenBank/DDBJ databases">
        <title>Genome Sequence of Lecanicillium saksenae.</title>
        <authorList>
            <person name="Buettner E."/>
        </authorList>
    </citation>
    <scope>NUCLEOTIDE SEQUENCE</scope>
    <source>
        <strain evidence="1">VT-O1</strain>
    </source>
</reference>
<protein>
    <submittedName>
        <fullName evidence="1">Uncharacterized protein</fullName>
    </submittedName>
</protein>
<evidence type="ECO:0000313" key="1">
    <source>
        <dbReference type="EMBL" id="KAJ3480817.1"/>
    </source>
</evidence>
<sequence>MVPQSTSSRRPVNAIAASLLFSTAIVAPVSGHALPRQTMRPTAVMDIRSWPLQPTMAPAIPAALARRDFNTVCGYIGGNPNLPATCMAGSHCVVDAEKKAIGCCPDEGDCATGIFTGCVDNNNPGHGVVDPHIFTCGAGDFCYKNTFEGGFFQYGCGSASNMATTVALTASGESSIAYTSVSVSLRPTTTLASITGGSSSSKGPSSTGHSQGASKPTGTGSDEGGNSPSHTGAIVGGVIGGLAALLILLALGIWLWRRNRRSASPQAEEEPKFIRQVIRSSLLEARLLTISSRPLASPENDYEGSDDMTDTRPAPQPPGSGRQYDETESWPIPPATKGGIIGGAQTTMYTDQTPLTHENAVSPTNNIDNFAPVDTGSMPRRGGERPFWQQAGGGRSRNLTRS</sequence>
<accession>A0ACC1QLX7</accession>
<comment type="caution">
    <text evidence="1">The sequence shown here is derived from an EMBL/GenBank/DDBJ whole genome shotgun (WGS) entry which is preliminary data.</text>
</comment>
<dbReference type="Proteomes" id="UP001148737">
    <property type="component" value="Unassembled WGS sequence"/>
</dbReference>
<keyword evidence="2" id="KW-1185">Reference proteome</keyword>